<comment type="subcellular location">
    <subcellularLocation>
        <location evidence="1 7">Cell membrane</location>
        <topology evidence="1 7">Multi-pass membrane protein</topology>
    </subcellularLocation>
</comment>
<name>A0A0P0RN72_9BURK</name>
<evidence type="ECO:0000256" key="1">
    <source>
        <dbReference type="ARBA" id="ARBA00004651"/>
    </source>
</evidence>
<gene>
    <name evidence="9" type="ORF">K788_0001222</name>
</gene>
<dbReference type="Proteomes" id="UP000019146">
    <property type="component" value="Plasmid unnamed"/>
</dbReference>
<keyword evidence="9" id="KW-0282">Flagellum</keyword>
<keyword evidence="9" id="KW-0614">Plasmid</keyword>
<evidence type="ECO:0000313" key="10">
    <source>
        <dbReference type="Proteomes" id="UP000019146"/>
    </source>
</evidence>
<feature type="transmembrane region" description="Helical" evidence="7">
    <location>
        <begin position="82"/>
        <end position="106"/>
    </location>
</feature>
<proteinExistence type="inferred from homology"/>
<dbReference type="NCBIfam" id="TIGR01401">
    <property type="entry name" value="fliR_like_III"/>
    <property type="match status" value="1"/>
</dbReference>
<dbReference type="KEGG" id="bcai:K788_0001222"/>
<dbReference type="Pfam" id="PF01311">
    <property type="entry name" value="Bac_export_1"/>
    <property type="match status" value="1"/>
</dbReference>
<keyword evidence="4 7" id="KW-0812">Transmembrane</keyword>
<feature type="region of interest" description="Disordered" evidence="8">
    <location>
        <begin position="271"/>
        <end position="294"/>
    </location>
</feature>
<dbReference type="EMBL" id="CP012748">
    <property type="protein sequence ID" value="ALL70441.1"/>
    <property type="molecule type" value="Genomic_DNA"/>
</dbReference>
<dbReference type="AlphaFoldDB" id="A0A0P0RN72"/>
<dbReference type="PRINTS" id="PR00953">
    <property type="entry name" value="TYPE3IMRPROT"/>
</dbReference>
<dbReference type="PANTHER" id="PTHR30065">
    <property type="entry name" value="FLAGELLAR BIOSYNTHETIC PROTEIN FLIR"/>
    <property type="match status" value="1"/>
</dbReference>
<comment type="similarity">
    <text evidence="2 7">Belongs to the FliR/MopE/SpaR family.</text>
</comment>
<keyword evidence="9" id="KW-0969">Cilium</keyword>
<dbReference type="InterPro" id="IPR002010">
    <property type="entry name" value="T3SS_IM_R"/>
</dbReference>
<dbReference type="GeneID" id="69973908"/>
<keyword evidence="5 7" id="KW-1133">Transmembrane helix</keyword>
<feature type="transmembrane region" description="Helical" evidence="7">
    <location>
        <begin position="12"/>
        <end position="33"/>
    </location>
</feature>
<reference evidence="9 10" key="1">
    <citation type="journal article" date="2014" name="Genome Announc.">
        <title>Draft Genome Sequence of the Haloacid-Degrading Burkholderia caribensis Strain MBA4.</title>
        <authorList>
            <person name="Pan Y."/>
            <person name="Kong K.F."/>
            <person name="Tsang J.S."/>
        </authorList>
    </citation>
    <scope>NUCLEOTIDE SEQUENCE [LARGE SCALE GENOMIC DNA]</scope>
    <source>
        <strain evidence="9 10">MBA4</strain>
        <plasmid evidence="10">Plasmid</plasmid>
    </source>
</reference>
<sequence length="294" mass="32245">MNELLQFYGPWLLRHLAVLGVCSLRLYAIMTLFPPTADGVLQGRLRNGVALSFSLFVALAQPESFAESLTGFTLVITSLRETLIGVVMGFAAATVFWVAEGAGIYLDNLTGYNNAQLSNPMLSQQSTPSATLLGQIATVAFWSLGGMQFLLEALYESYRWWPVASTQPMSTDFLAVFAMHQTDTLMQTIAKLAAPMLLVLLLIDLGANLASKAAQKLDLSALSQPIKGAVTVLMLAVFAGLFVHQVQDQLDLRLFKEQVRAIAQLSDRDTDLKPGAQTYRNERNERNERNDVSP</sequence>
<protein>
    <submittedName>
        <fullName evidence="9">Flagellar biosynthesis protein FliR</fullName>
    </submittedName>
</protein>
<dbReference type="InterPro" id="IPR006304">
    <property type="entry name" value="T3SS_SpaR/YscT"/>
</dbReference>
<evidence type="ECO:0000256" key="3">
    <source>
        <dbReference type="ARBA" id="ARBA00022475"/>
    </source>
</evidence>
<keyword evidence="9" id="KW-0966">Cell projection</keyword>
<evidence type="ECO:0000256" key="6">
    <source>
        <dbReference type="ARBA" id="ARBA00023136"/>
    </source>
</evidence>
<evidence type="ECO:0000313" key="9">
    <source>
        <dbReference type="EMBL" id="ALL70441.1"/>
    </source>
</evidence>
<dbReference type="GO" id="GO:0006605">
    <property type="term" value="P:protein targeting"/>
    <property type="evidence" value="ECO:0007669"/>
    <property type="project" value="UniProtKB-UniRule"/>
</dbReference>
<keyword evidence="6 7" id="KW-0472">Membrane</keyword>
<accession>A0A0P0RN72</accession>
<evidence type="ECO:0000256" key="4">
    <source>
        <dbReference type="ARBA" id="ARBA00022692"/>
    </source>
</evidence>
<keyword evidence="3 7" id="KW-1003">Cell membrane</keyword>
<feature type="transmembrane region" description="Helical" evidence="7">
    <location>
        <begin position="189"/>
        <end position="207"/>
    </location>
</feature>
<dbReference type="PANTHER" id="PTHR30065:SF1">
    <property type="entry name" value="SURFACE PRESENTATION OF ANTIGENS PROTEIN SPAR"/>
    <property type="match status" value="1"/>
</dbReference>
<feature type="compositionally biased region" description="Basic and acidic residues" evidence="8">
    <location>
        <begin position="280"/>
        <end position="294"/>
    </location>
</feature>
<comment type="caution">
    <text evidence="7">Lacks conserved residue(s) required for the propagation of feature annotation.</text>
</comment>
<organism evidence="9 10">
    <name type="scientific">Paraburkholderia caribensis MBA4</name>
    <dbReference type="NCBI Taxonomy" id="1323664"/>
    <lineage>
        <taxon>Bacteria</taxon>
        <taxon>Pseudomonadati</taxon>
        <taxon>Pseudomonadota</taxon>
        <taxon>Betaproteobacteria</taxon>
        <taxon>Burkholderiales</taxon>
        <taxon>Burkholderiaceae</taxon>
        <taxon>Paraburkholderia</taxon>
    </lineage>
</organism>
<dbReference type="GO" id="GO:0005886">
    <property type="term" value="C:plasma membrane"/>
    <property type="evidence" value="ECO:0007669"/>
    <property type="project" value="UniProtKB-SubCell"/>
</dbReference>
<evidence type="ECO:0000256" key="5">
    <source>
        <dbReference type="ARBA" id="ARBA00022989"/>
    </source>
</evidence>
<geneLocation type="plasmid" evidence="10"/>
<evidence type="ECO:0000256" key="8">
    <source>
        <dbReference type="SAM" id="MobiDB-lite"/>
    </source>
</evidence>
<evidence type="ECO:0000256" key="7">
    <source>
        <dbReference type="RuleBase" id="RU362072"/>
    </source>
</evidence>
<evidence type="ECO:0000256" key="2">
    <source>
        <dbReference type="ARBA" id="ARBA00009772"/>
    </source>
</evidence>
<feature type="transmembrane region" description="Helical" evidence="7">
    <location>
        <begin position="228"/>
        <end position="246"/>
    </location>
</feature>
<dbReference type="RefSeq" id="WP_035994224.1">
    <property type="nucleotide sequence ID" value="NZ_CP012748.1"/>
</dbReference>